<comment type="caution">
    <text evidence="1">The sequence shown here is derived from an EMBL/GenBank/DDBJ whole genome shotgun (WGS) entry which is preliminary data.</text>
</comment>
<keyword evidence="2" id="KW-1185">Reference proteome</keyword>
<dbReference type="OrthoDB" id="539213at2759"/>
<dbReference type="SUPFAM" id="SSF48403">
    <property type="entry name" value="Ankyrin repeat"/>
    <property type="match status" value="1"/>
</dbReference>
<accession>A0A9P7FT15</accession>
<reference evidence="1" key="1">
    <citation type="submission" date="2021-02" db="EMBL/GenBank/DDBJ databases">
        <authorList>
            <person name="Nieuwenhuis M."/>
            <person name="Van De Peppel L.J.J."/>
        </authorList>
    </citation>
    <scope>NUCLEOTIDE SEQUENCE</scope>
    <source>
        <strain evidence="1">D49</strain>
    </source>
</reference>
<dbReference type="Proteomes" id="UP000717328">
    <property type="component" value="Unassembled WGS sequence"/>
</dbReference>
<dbReference type="AlphaFoldDB" id="A0A9P7FT15"/>
<name>A0A9P7FT15_9AGAR</name>
<protein>
    <submittedName>
        <fullName evidence="1">Uncharacterized protein</fullName>
    </submittedName>
</protein>
<dbReference type="EMBL" id="JABCKI010005896">
    <property type="protein sequence ID" value="KAG5636755.1"/>
    <property type="molecule type" value="Genomic_DNA"/>
</dbReference>
<reference evidence="1" key="2">
    <citation type="submission" date="2021-10" db="EMBL/GenBank/DDBJ databases">
        <title>Phylogenomics reveals ancestral predisposition of the termite-cultivated fungus Termitomyces towards a domesticated lifestyle.</title>
        <authorList>
            <person name="Auxier B."/>
            <person name="Grum-Grzhimaylo A."/>
            <person name="Cardenas M.E."/>
            <person name="Lodge J.D."/>
            <person name="Laessoe T."/>
            <person name="Pedersen O."/>
            <person name="Smith M.E."/>
            <person name="Kuyper T.W."/>
            <person name="Franco-Molano E.A."/>
            <person name="Baroni T.J."/>
            <person name="Aanen D.K."/>
        </authorList>
    </citation>
    <scope>NUCLEOTIDE SEQUENCE</scope>
    <source>
        <strain evidence="1">D49</strain>
    </source>
</reference>
<dbReference type="InterPro" id="IPR036770">
    <property type="entry name" value="Ankyrin_rpt-contain_sf"/>
</dbReference>
<sequence>MGDFCRNSAVAESTPCLPKVGLESLPVELFYELQLFALSEHLPYTSRHIHGIFHSTRASFRSEYLLGRAVAVSIDPSVSTIFTRVLRYPICSQEVLEVLCKRLPKEEHTRRVELPRRLFRSLAPKVGAIQWKEREHPMPFVRYLFESAALPPLNINAHEGYALTKAVHAKFIPLVRYLLRQGAEPQRKEGLVVHVAIRQKDLGLVKTLVEREDSPYEENRGKRKRRKMEDRVVVDREMLKTAVKCDARDIVEYFTREKGCIPDIETLRMMMR</sequence>
<evidence type="ECO:0000313" key="1">
    <source>
        <dbReference type="EMBL" id="KAG5636755.1"/>
    </source>
</evidence>
<gene>
    <name evidence="1" type="ORF">H0H81_006945</name>
</gene>
<dbReference type="Gene3D" id="1.25.40.20">
    <property type="entry name" value="Ankyrin repeat-containing domain"/>
    <property type="match status" value="1"/>
</dbReference>
<proteinExistence type="predicted"/>
<evidence type="ECO:0000313" key="2">
    <source>
        <dbReference type="Proteomes" id="UP000717328"/>
    </source>
</evidence>
<organism evidence="1 2">
    <name type="scientific">Sphagnurus paluster</name>
    <dbReference type="NCBI Taxonomy" id="117069"/>
    <lineage>
        <taxon>Eukaryota</taxon>
        <taxon>Fungi</taxon>
        <taxon>Dikarya</taxon>
        <taxon>Basidiomycota</taxon>
        <taxon>Agaricomycotina</taxon>
        <taxon>Agaricomycetes</taxon>
        <taxon>Agaricomycetidae</taxon>
        <taxon>Agaricales</taxon>
        <taxon>Tricholomatineae</taxon>
        <taxon>Lyophyllaceae</taxon>
        <taxon>Sphagnurus</taxon>
    </lineage>
</organism>